<feature type="chain" id="PRO_5047109477" evidence="1">
    <location>
        <begin position="21"/>
        <end position="368"/>
    </location>
</feature>
<keyword evidence="3" id="KW-1185">Reference proteome</keyword>
<gene>
    <name evidence="2" type="ORF">ACFSYC_08990</name>
</gene>
<comment type="caution">
    <text evidence="2">The sequence shown here is derived from an EMBL/GenBank/DDBJ whole genome shotgun (WGS) entry which is preliminary data.</text>
</comment>
<name>A0ABW5XM48_9SPHI</name>
<accession>A0ABW5XM48</accession>
<evidence type="ECO:0000256" key="1">
    <source>
        <dbReference type="SAM" id="SignalP"/>
    </source>
</evidence>
<dbReference type="SUPFAM" id="SSF82185">
    <property type="entry name" value="Histone H3 K4-specific methyltransferase SET7/9 N-terminal domain"/>
    <property type="match status" value="1"/>
</dbReference>
<keyword evidence="1" id="KW-0732">Signal</keyword>
<evidence type="ECO:0000313" key="3">
    <source>
        <dbReference type="Proteomes" id="UP001597601"/>
    </source>
</evidence>
<protein>
    <submittedName>
        <fullName evidence="2">Toxin-antitoxin system YwqK family antitoxin</fullName>
    </submittedName>
</protein>
<feature type="signal peptide" evidence="1">
    <location>
        <begin position="1"/>
        <end position="20"/>
    </location>
</feature>
<sequence>MKLLLALPLAVILYSSTTQAQNAPRRSVHFDFINKDSINLSLNKDFDLIEDSCSLVKRYAHIDMRIHKFVGKVKDVSRVDPNVIVTEGNYNTEGQKDGPFITHYLNGQLQAKGNFKKDKYDGKWELFYDDGRPKLTFEASDNGIIITDTWDEKGKQLVEGGKGVYSSSGSLFWKGKLLNGKPDGTWTAQYASDKSRELASEKFTAGVFTKGKSPVGEYTDASRLELVPNTLLQFVRAEALKVSAVGCNPVTKTGTRGVEYKHGIPAYSNALVEAVAAYMYYIDVAHFTNKFTIEGEINEAGYITNMNCQDSFNQQISGGLINCLKQAPALEPATINGKPAKQKVSFVFTFAQGAYRFNYRFGSVFEKK</sequence>
<proteinExistence type="predicted"/>
<evidence type="ECO:0000313" key="2">
    <source>
        <dbReference type="EMBL" id="MFD2864820.1"/>
    </source>
</evidence>
<dbReference type="Gene3D" id="3.90.930.1">
    <property type="match status" value="1"/>
</dbReference>
<organism evidence="2 3">
    <name type="scientific">Mucilaginibacter antarcticus</name>
    <dbReference type="NCBI Taxonomy" id="1855725"/>
    <lineage>
        <taxon>Bacteria</taxon>
        <taxon>Pseudomonadati</taxon>
        <taxon>Bacteroidota</taxon>
        <taxon>Sphingobacteriia</taxon>
        <taxon>Sphingobacteriales</taxon>
        <taxon>Sphingobacteriaceae</taxon>
        <taxon>Mucilaginibacter</taxon>
    </lineage>
</organism>
<reference evidence="3" key="1">
    <citation type="journal article" date="2019" name="Int. J. Syst. Evol. Microbiol.">
        <title>The Global Catalogue of Microorganisms (GCM) 10K type strain sequencing project: providing services to taxonomists for standard genome sequencing and annotation.</title>
        <authorList>
            <consortium name="The Broad Institute Genomics Platform"/>
            <consortium name="The Broad Institute Genome Sequencing Center for Infectious Disease"/>
            <person name="Wu L."/>
            <person name="Ma J."/>
        </authorList>
    </citation>
    <scope>NUCLEOTIDE SEQUENCE [LARGE SCALE GENOMIC DNA]</scope>
    <source>
        <strain evidence="3">KCTC 52232</strain>
    </source>
</reference>
<dbReference type="EMBL" id="JBHUON010000008">
    <property type="protein sequence ID" value="MFD2864820.1"/>
    <property type="molecule type" value="Genomic_DNA"/>
</dbReference>
<dbReference type="Proteomes" id="UP001597601">
    <property type="component" value="Unassembled WGS sequence"/>
</dbReference>
<dbReference type="RefSeq" id="WP_377125986.1">
    <property type="nucleotide sequence ID" value="NZ_JBHUHN010000001.1"/>
</dbReference>